<proteinExistence type="predicted"/>
<evidence type="ECO:0000313" key="2">
    <source>
        <dbReference type="EMBL" id="RAW86428.1"/>
    </source>
</evidence>
<accession>A0A329VC96</accession>
<dbReference type="EMBL" id="NSCI01000030">
    <property type="protein sequence ID" value="RAW86428.1"/>
    <property type="molecule type" value="Genomic_DNA"/>
</dbReference>
<keyword evidence="1" id="KW-0812">Transmembrane</keyword>
<sequence>MTKQKTGQCDYFVTALYKKQININHLIININNFKLILLFYFYFVMCITFIIVIFCNKQHKV</sequence>
<dbReference type="Proteomes" id="UP000250870">
    <property type="component" value="Unassembled WGS sequence"/>
</dbReference>
<feature type="transmembrane region" description="Helical" evidence="1">
    <location>
        <begin position="35"/>
        <end position="55"/>
    </location>
</feature>
<evidence type="ECO:0000256" key="1">
    <source>
        <dbReference type="SAM" id="Phobius"/>
    </source>
</evidence>
<reference evidence="2 3" key="1">
    <citation type="journal article" date="2018" name="Int. J. Syst. Evol. Microbiol.">
        <title>Whole-genome-based revisit of Photorhabdus phylogeny: proposal for the elevation of most Photorhabdus subspecies to the species level and description of one novel species Photorhabdus bodei sp. nov., and one novel subspecies Photorhabdus laumondii subsp. clarkei subsp. nov.</title>
        <authorList>
            <person name="Machado R.A.R."/>
            <person name="Wuthrich D."/>
            <person name="Kuhnert P."/>
            <person name="Arce C.C.M."/>
            <person name="Thonen L."/>
            <person name="Ruiz C."/>
            <person name="Zhang X."/>
            <person name="Robert C.A.M."/>
            <person name="Karimi J."/>
            <person name="Kamali S."/>
            <person name="Ma J."/>
            <person name="Bruggmann R."/>
            <person name="Erb M."/>
        </authorList>
    </citation>
    <scope>NUCLEOTIDE SEQUENCE [LARGE SCALE GENOMIC DNA]</scope>
    <source>
        <strain evidence="2 3">BOJ-47</strain>
    </source>
</reference>
<gene>
    <name evidence="2" type="ORF">CKY01_18215</name>
</gene>
<protein>
    <recommendedName>
        <fullName evidence="4">Transmembrane protein</fullName>
    </recommendedName>
</protein>
<organism evidence="2 3">
    <name type="scientific">Photorhabdus laumondii subsp. clarkei</name>
    <dbReference type="NCBI Taxonomy" id="2029685"/>
    <lineage>
        <taxon>Bacteria</taxon>
        <taxon>Pseudomonadati</taxon>
        <taxon>Pseudomonadota</taxon>
        <taxon>Gammaproteobacteria</taxon>
        <taxon>Enterobacterales</taxon>
        <taxon>Morganellaceae</taxon>
        <taxon>Photorhabdus</taxon>
    </lineage>
</organism>
<comment type="caution">
    <text evidence="2">The sequence shown here is derived from an EMBL/GenBank/DDBJ whole genome shotgun (WGS) entry which is preliminary data.</text>
</comment>
<name>A0A329VC96_9GAMM</name>
<keyword evidence="1" id="KW-1133">Transmembrane helix</keyword>
<dbReference type="AlphaFoldDB" id="A0A329VC96"/>
<keyword evidence="1" id="KW-0472">Membrane</keyword>
<evidence type="ECO:0008006" key="4">
    <source>
        <dbReference type="Google" id="ProtNLM"/>
    </source>
</evidence>
<evidence type="ECO:0000313" key="3">
    <source>
        <dbReference type="Proteomes" id="UP000250870"/>
    </source>
</evidence>